<evidence type="ECO:0000313" key="1">
    <source>
        <dbReference type="EMBL" id="SDJ18694.1"/>
    </source>
</evidence>
<dbReference type="Proteomes" id="UP000182894">
    <property type="component" value="Unassembled WGS sequence"/>
</dbReference>
<protein>
    <submittedName>
        <fullName evidence="1">Uncharacterized protein</fullName>
    </submittedName>
</protein>
<keyword evidence="2" id="KW-1185">Reference proteome</keyword>
<dbReference type="EMBL" id="FNCO01000023">
    <property type="protein sequence ID" value="SDJ18694.1"/>
    <property type="molecule type" value="Genomic_DNA"/>
</dbReference>
<sequence length="99" mass="11666">MHDAIDEKLLKHLIYGRGVSDFLITQHVDGQFMLSVRYAEVSDWVPVRSREKNPRTWARLDTLASQLWKLGVRKWYTELTQEVVTSHAHKLRPKKNLPE</sequence>
<evidence type="ECO:0000313" key="2">
    <source>
        <dbReference type="Proteomes" id="UP000182894"/>
    </source>
</evidence>
<dbReference type="AlphaFoldDB" id="A0A1G8RNP9"/>
<name>A0A1G8RNP9_9PSED</name>
<accession>A0A1G8RNP9</accession>
<dbReference type="RefSeq" id="WP_074758543.1">
    <property type="nucleotide sequence ID" value="NZ_FNCO01000023.1"/>
</dbReference>
<organism evidence="1 2">
    <name type="scientific">Pseudomonas abietaniphila</name>
    <dbReference type="NCBI Taxonomy" id="89065"/>
    <lineage>
        <taxon>Bacteria</taxon>
        <taxon>Pseudomonadati</taxon>
        <taxon>Pseudomonadota</taxon>
        <taxon>Gammaproteobacteria</taxon>
        <taxon>Pseudomonadales</taxon>
        <taxon>Pseudomonadaceae</taxon>
        <taxon>Pseudomonas</taxon>
    </lineage>
</organism>
<reference evidence="2" key="1">
    <citation type="submission" date="2016-10" db="EMBL/GenBank/DDBJ databases">
        <authorList>
            <person name="Varghese N."/>
            <person name="Submissions S."/>
        </authorList>
    </citation>
    <scope>NUCLEOTIDE SEQUENCE [LARGE SCALE GENOMIC DNA]</scope>
    <source>
        <strain evidence="2">ATCC 700689</strain>
    </source>
</reference>
<dbReference type="STRING" id="89065.SAMN05216605_1238"/>
<gene>
    <name evidence="1" type="ORF">SAMN05216605_1238</name>
</gene>
<proteinExistence type="predicted"/>
<dbReference type="OrthoDB" id="6901129at2"/>